<evidence type="ECO:0000256" key="4">
    <source>
        <dbReference type="ARBA" id="ARBA00023274"/>
    </source>
</evidence>
<dbReference type="InterPro" id="IPR036789">
    <property type="entry name" value="Ribosomal_uL6-like_a/b-dom_sf"/>
</dbReference>
<dbReference type="HAMAP" id="MF_01365_B">
    <property type="entry name" value="Ribosomal_uL6_B"/>
    <property type="match status" value="1"/>
</dbReference>
<dbReference type="GO" id="GO:0019843">
    <property type="term" value="F:rRNA binding"/>
    <property type="evidence" value="ECO:0007669"/>
    <property type="project" value="UniProtKB-UniRule"/>
</dbReference>
<proteinExistence type="inferred from homology"/>
<dbReference type="SUPFAM" id="SSF56053">
    <property type="entry name" value="Ribosomal protein L6"/>
    <property type="match status" value="2"/>
</dbReference>
<dbReference type="OrthoDB" id="9805007at2"/>
<comment type="similarity">
    <text evidence="5 6">Belongs to the universal ribosomal protein uL6 family.</text>
</comment>
<dbReference type="InterPro" id="IPR019906">
    <property type="entry name" value="Ribosomal_uL6_bac-type"/>
</dbReference>
<dbReference type="Proteomes" id="UP000198736">
    <property type="component" value="Unassembled WGS sequence"/>
</dbReference>
<name>A0A0S4L8X6_9BACT</name>
<dbReference type="RefSeq" id="WP_090894261.1">
    <property type="nucleotide sequence ID" value="NZ_CZPZ01000002.1"/>
</dbReference>
<dbReference type="NCBIfam" id="TIGR03654">
    <property type="entry name" value="L6_bact"/>
    <property type="match status" value="1"/>
</dbReference>
<evidence type="ECO:0000256" key="6">
    <source>
        <dbReference type="RuleBase" id="RU003869"/>
    </source>
</evidence>
<dbReference type="GO" id="GO:0022625">
    <property type="term" value="C:cytosolic large ribosomal subunit"/>
    <property type="evidence" value="ECO:0007669"/>
    <property type="project" value="UniProtKB-UniRule"/>
</dbReference>
<reference evidence="10" key="1">
    <citation type="submission" date="2015-10" db="EMBL/GenBank/DDBJ databases">
        <authorList>
            <person name="Luecker S."/>
            <person name="Luecker S."/>
        </authorList>
    </citation>
    <scope>NUCLEOTIDE SEQUENCE [LARGE SCALE GENOMIC DNA]</scope>
</reference>
<dbReference type="PRINTS" id="PR00059">
    <property type="entry name" value="RIBOSOMALL6"/>
</dbReference>
<accession>A0A0S4L8X6</accession>
<evidence type="ECO:0000256" key="2">
    <source>
        <dbReference type="ARBA" id="ARBA00022884"/>
    </source>
</evidence>
<gene>
    <name evidence="5 9" type="primary">rplF</name>
    <name evidence="9" type="ORF">COMA2_100031</name>
</gene>
<comment type="function">
    <text evidence="5 7">This protein binds to the 23S rRNA, and is important in its secondary structure. It is located near the subunit interface in the base of the L7/L12 stalk, and near the tRNA binding site of the peptidyltransferase center.</text>
</comment>
<dbReference type="FunFam" id="3.90.930.12:FF:000002">
    <property type="entry name" value="50S ribosomal protein L6"/>
    <property type="match status" value="1"/>
</dbReference>
<keyword evidence="1 5" id="KW-0699">rRNA-binding</keyword>
<dbReference type="PANTHER" id="PTHR11655">
    <property type="entry name" value="60S/50S RIBOSOMAL PROTEIN L6/L9"/>
    <property type="match status" value="1"/>
</dbReference>
<dbReference type="Pfam" id="PF00347">
    <property type="entry name" value="Ribosomal_L6"/>
    <property type="match status" value="2"/>
</dbReference>
<dbReference type="Gene3D" id="3.90.930.12">
    <property type="entry name" value="Ribosomal protein L6, alpha-beta domain"/>
    <property type="match status" value="2"/>
</dbReference>
<feature type="domain" description="Large ribosomal subunit protein uL6 alpha-beta" evidence="8">
    <location>
        <begin position="91"/>
        <end position="164"/>
    </location>
</feature>
<comment type="subunit">
    <text evidence="5">Part of the 50S ribosomal subunit.</text>
</comment>
<dbReference type="STRING" id="1742973.COMA2_100031"/>
<evidence type="ECO:0000259" key="8">
    <source>
        <dbReference type="Pfam" id="PF00347"/>
    </source>
</evidence>
<dbReference type="GO" id="GO:0003735">
    <property type="term" value="F:structural constituent of ribosome"/>
    <property type="evidence" value="ECO:0007669"/>
    <property type="project" value="UniProtKB-UniRule"/>
</dbReference>
<keyword evidence="10" id="KW-1185">Reference proteome</keyword>
<evidence type="ECO:0000256" key="1">
    <source>
        <dbReference type="ARBA" id="ARBA00022730"/>
    </source>
</evidence>
<keyword evidence="2 5" id="KW-0694">RNA-binding</keyword>
<keyword evidence="4 5" id="KW-0687">Ribonucleoprotein</keyword>
<dbReference type="PANTHER" id="PTHR11655:SF14">
    <property type="entry name" value="LARGE RIBOSOMAL SUBUNIT PROTEIN UL6M"/>
    <property type="match status" value="1"/>
</dbReference>
<dbReference type="PIRSF" id="PIRSF002162">
    <property type="entry name" value="Ribosomal_L6"/>
    <property type="match status" value="1"/>
</dbReference>
<dbReference type="AlphaFoldDB" id="A0A0S4L8X6"/>
<feature type="domain" description="Large ribosomal subunit protein uL6 alpha-beta" evidence="8">
    <location>
        <begin position="11"/>
        <end position="82"/>
    </location>
</feature>
<dbReference type="EMBL" id="CZPZ01000002">
    <property type="protein sequence ID" value="CUS32262.1"/>
    <property type="molecule type" value="Genomic_DNA"/>
</dbReference>
<sequence length="178" mass="19152">MSRIGKKPIAIPGGVEIKVAGSTVSVKGPLGKLDWSLMEGVDVAVSNGQVVVGRSSDDRQLRALHGLTRAELSNMIQGVTKGYERSLEITGVGYKAQVQGRTLSFNVGYINPVIYQVPIGIDVKVDKQTLINVKGVDKRLVGQVAADLRAIKPPDVYKQKGIRYAGEVLRKKEGKTGK</sequence>
<keyword evidence="3 5" id="KW-0689">Ribosomal protein</keyword>
<dbReference type="GO" id="GO:0002181">
    <property type="term" value="P:cytoplasmic translation"/>
    <property type="evidence" value="ECO:0007669"/>
    <property type="project" value="TreeGrafter"/>
</dbReference>
<evidence type="ECO:0000256" key="7">
    <source>
        <dbReference type="RuleBase" id="RU003870"/>
    </source>
</evidence>
<evidence type="ECO:0000313" key="10">
    <source>
        <dbReference type="Proteomes" id="UP000198736"/>
    </source>
</evidence>
<evidence type="ECO:0000256" key="5">
    <source>
        <dbReference type="HAMAP-Rule" id="MF_01365"/>
    </source>
</evidence>
<dbReference type="InterPro" id="IPR000702">
    <property type="entry name" value="Ribosomal_uL6-like"/>
</dbReference>
<evidence type="ECO:0000256" key="3">
    <source>
        <dbReference type="ARBA" id="ARBA00022980"/>
    </source>
</evidence>
<evidence type="ECO:0000313" key="9">
    <source>
        <dbReference type="EMBL" id="CUS32262.1"/>
    </source>
</evidence>
<protein>
    <recommendedName>
        <fullName evidence="5">Large ribosomal subunit protein uL6</fullName>
    </recommendedName>
</protein>
<dbReference type="InterPro" id="IPR020040">
    <property type="entry name" value="Ribosomal_uL6_a/b-dom"/>
</dbReference>
<organism evidence="9 10">
    <name type="scientific">Candidatus Nitrospira nitrificans</name>
    <dbReference type="NCBI Taxonomy" id="1742973"/>
    <lineage>
        <taxon>Bacteria</taxon>
        <taxon>Pseudomonadati</taxon>
        <taxon>Nitrospirota</taxon>
        <taxon>Nitrospiria</taxon>
        <taxon>Nitrospirales</taxon>
        <taxon>Nitrospiraceae</taxon>
        <taxon>Nitrospira</taxon>
    </lineage>
</organism>